<dbReference type="InterPro" id="IPR000783">
    <property type="entry name" value="RNA_pol_subH/Rpb5_C"/>
</dbReference>
<evidence type="ECO:0000256" key="1">
    <source>
        <dbReference type="ARBA" id="ARBA00023163"/>
    </source>
</evidence>
<dbReference type="GO" id="GO:0006366">
    <property type="term" value="P:transcription by RNA polymerase II"/>
    <property type="evidence" value="ECO:0007669"/>
    <property type="project" value="TreeGrafter"/>
</dbReference>
<dbReference type="SUPFAM" id="SSF55287">
    <property type="entry name" value="RPB5-like RNA polymerase subunit"/>
    <property type="match status" value="1"/>
</dbReference>
<gene>
    <name evidence="3" type="ORF">HWQ62_00281</name>
</gene>
<reference evidence="3" key="1">
    <citation type="submission" date="2020-06" db="EMBL/GenBank/DDBJ databases">
        <title>Lateral gene transfer of anion-conducting channel rhodopsins between green algae and giant viruses.</title>
        <authorList>
            <person name="Rozenberg A."/>
            <person name="Oppermann J."/>
            <person name="Wietek J."/>
            <person name="Fernandez Lahore R.G."/>
            <person name="Sandaa R.-A."/>
            <person name="Bratbak G."/>
            <person name="Hegemann P."/>
            <person name="Beja O."/>
        </authorList>
    </citation>
    <scope>NUCLEOTIDE SEQUENCE</scope>
    <source>
        <strain evidence="3">01B</strain>
    </source>
</reference>
<dbReference type="GO" id="GO:0003899">
    <property type="term" value="F:DNA-directed RNA polymerase activity"/>
    <property type="evidence" value="ECO:0007669"/>
    <property type="project" value="InterPro"/>
</dbReference>
<dbReference type="NCBIfam" id="NF007129">
    <property type="entry name" value="PRK09570.1"/>
    <property type="match status" value="1"/>
</dbReference>
<accession>A0A7M3UNX4</accession>
<feature type="domain" description="RNA polymerase subunit H/Rpb5 C-terminal" evidence="2">
    <location>
        <begin position="110"/>
        <end position="183"/>
    </location>
</feature>
<dbReference type="SUPFAM" id="SSF53036">
    <property type="entry name" value="Eukaryotic RPB5 N-terminal domain"/>
    <property type="match status" value="1"/>
</dbReference>
<dbReference type="InterPro" id="IPR014381">
    <property type="entry name" value="Arch_Rpo5/euc_Rpb5"/>
</dbReference>
<name>A0A7M3UNX4_POV01</name>
<dbReference type="HAMAP" id="MF_00025">
    <property type="entry name" value="RNApol_Rpo5_RPB5"/>
    <property type="match status" value="1"/>
</dbReference>
<dbReference type="Pfam" id="PF01191">
    <property type="entry name" value="RNA_pol_Rpb5_C"/>
    <property type="match status" value="1"/>
</dbReference>
<dbReference type="GO" id="GO:0042797">
    <property type="term" value="P:tRNA transcription by RNA polymerase III"/>
    <property type="evidence" value="ECO:0007669"/>
    <property type="project" value="TreeGrafter"/>
</dbReference>
<dbReference type="EMBL" id="MT663537">
    <property type="protein sequence ID" value="QOI90417.1"/>
    <property type="molecule type" value="Genomic_DNA"/>
</dbReference>
<dbReference type="Gene3D" id="3.90.940.20">
    <property type="entry name" value="RPB5-like RNA polymerase subunit"/>
    <property type="match status" value="1"/>
</dbReference>
<dbReference type="GO" id="GO:0006362">
    <property type="term" value="P:transcription elongation by RNA polymerase I"/>
    <property type="evidence" value="ECO:0007669"/>
    <property type="project" value="TreeGrafter"/>
</dbReference>
<organism evidence="3">
    <name type="scientific">Pyramimonas orientalis virus</name>
    <name type="common">PoV01</name>
    <dbReference type="NCBI Taxonomy" id="455367"/>
    <lineage>
        <taxon>Viruses</taxon>
        <taxon>Varidnaviria</taxon>
        <taxon>Bamfordvirae</taxon>
        <taxon>Nucleocytoviricota</taxon>
        <taxon>Megaviricetes</taxon>
        <taxon>Imitervirales</taxon>
        <taxon>Allomimiviridae</taxon>
        <taxon>Heliosvirus</taxon>
        <taxon>Heliosvirus raunefjordenense</taxon>
    </lineage>
</organism>
<dbReference type="PIRSF" id="PIRSF000747">
    <property type="entry name" value="RPB5"/>
    <property type="match status" value="1"/>
</dbReference>
<dbReference type="PANTHER" id="PTHR10535:SF0">
    <property type="entry name" value="DNA-DIRECTED RNA POLYMERASES I, II, AND III SUBUNIT RPABC1"/>
    <property type="match status" value="1"/>
</dbReference>
<dbReference type="InterPro" id="IPR036710">
    <property type="entry name" value="RNA_pol_Rpb5_N_sf"/>
</dbReference>
<organismHost>
    <name type="scientific">Pyramimonas plurioculata</name>
    <dbReference type="NCBI Taxonomy" id="36893"/>
</organismHost>
<dbReference type="InterPro" id="IPR035913">
    <property type="entry name" value="RPB5-like_sf"/>
</dbReference>
<keyword evidence="1" id="KW-0804">Transcription</keyword>
<evidence type="ECO:0000259" key="2">
    <source>
        <dbReference type="Pfam" id="PF01191"/>
    </source>
</evidence>
<protein>
    <recommendedName>
        <fullName evidence="2">RNA polymerase subunit H/Rpb5 C-terminal domain-containing protein</fullName>
    </recommendedName>
</protein>
<dbReference type="GO" id="GO:0003677">
    <property type="term" value="F:DNA binding"/>
    <property type="evidence" value="ECO:0007669"/>
    <property type="project" value="InterPro"/>
</dbReference>
<dbReference type="PANTHER" id="PTHR10535">
    <property type="entry name" value="DNA-DIRECTED RNA POLYMERASES I, II, AND III SUBUNIT RPABC1"/>
    <property type="match status" value="1"/>
</dbReference>
<sequence>MNEVIKSYITLKEMLVDRGVDMGQLDTVSDTELNIMSKVNKIFAIQVNDTTKIVYYLNTKFKINDLKKYFADDGHVILVFKEKINNLNIKNLKEQTNVTIEIFMMRELQYNISQHVLVPKHEIVHDNAEIEMILNTYQLKRNQLPIILKTDPMARYLDVKAGDIVKITRNSPSAGEAIIYRYCV</sequence>
<evidence type="ECO:0000313" key="3">
    <source>
        <dbReference type="EMBL" id="QOI90417.1"/>
    </source>
</evidence>
<proteinExistence type="inferred from homology"/>